<comment type="caution">
    <text evidence="2">The sequence shown here is derived from an EMBL/GenBank/DDBJ whole genome shotgun (WGS) entry which is preliminary data.</text>
</comment>
<keyword evidence="3" id="KW-1185">Reference proteome</keyword>
<dbReference type="EMBL" id="JBHTKA010000014">
    <property type="protein sequence ID" value="MFD1002863.1"/>
    <property type="molecule type" value="Genomic_DNA"/>
</dbReference>
<dbReference type="RefSeq" id="WP_377584651.1">
    <property type="nucleotide sequence ID" value="NZ_JBHTKA010000014.1"/>
</dbReference>
<evidence type="ECO:0000256" key="1">
    <source>
        <dbReference type="SAM" id="SignalP"/>
    </source>
</evidence>
<keyword evidence="1" id="KW-0732">Signal</keyword>
<proteinExistence type="predicted"/>
<organism evidence="2 3">
    <name type="scientific">Ohtaekwangia kribbensis</name>
    <dbReference type="NCBI Taxonomy" id="688913"/>
    <lineage>
        <taxon>Bacteria</taxon>
        <taxon>Pseudomonadati</taxon>
        <taxon>Bacteroidota</taxon>
        <taxon>Cytophagia</taxon>
        <taxon>Cytophagales</taxon>
        <taxon>Fulvivirgaceae</taxon>
        <taxon>Ohtaekwangia</taxon>
    </lineage>
</organism>
<feature type="signal peptide" evidence="1">
    <location>
        <begin position="1"/>
        <end position="19"/>
    </location>
</feature>
<sequence length="159" mass="18108">MKFVLTTKLLLLSLMIAQAQVDPVNKDGVAIGGYDVVSYFQPGGPQKGNNILKYVYNSVTYYFISTENLNLFKENPEKYIPQFGGYCALAVSYGKKISIDPNTFKITNDKLYLFFKGKTTHGSVNSIETWNKNEAKLLQKAESLWPDVKKRKYRQEDTL</sequence>
<evidence type="ECO:0000313" key="3">
    <source>
        <dbReference type="Proteomes" id="UP001597112"/>
    </source>
</evidence>
<feature type="chain" id="PRO_5046872741" evidence="1">
    <location>
        <begin position="20"/>
        <end position="159"/>
    </location>
</feature>
<dbReference type="NCBIfam" id="NF041384">
    <property type="entry name" value="YHS_seleno_dom"/>
    <property type="match status" value="1"/>
</dbReference>
<gene>
    <name evidence="2" type="ORF">ACFQ21_26285</name>
</gene>
<protein>
    <submittedName>
        <fullName evidence="2">YHS domain-containing (Seleno)protein</fullName>
    </submittedName>
</protein>
<dbReference type="Proteomes" id="UP001597112">
    <property type="component" value="Unassembled WGS sequence"/>
</dbReference>
<reference evidence="3" key="1">
    <citation type="journal article" date="2019" name="Int. J. Syst. Evol. Microbiol.">
        <title>The Global Catalogue of Microorganisms (GCM) 10K type strain sequencing project: providing services to taxonomists for standard genome sequencing and annotation.</title>
        <authorList>
            <consortium name="The Broad Institute Genomics Platform"/>
            <consortium name="The Broad Institute Genome Sequencing Center for Infectious Disease"/>
            <person name="Wu L."/>
            <person name="Ma J."/>
        </authorList>
    </citation>
    <scope>NUCLEOTIDE SEQUENCE [LARGE SCALE GENOMIC DNA]</scope>
    <source>
        <strain evidence="3">CCUG 58938</strain>
    </source>
</reference>
<accession>A0ABW3K9K3</accession>
<name>A0ABW3K9K3_9BACT</name>
<evidence type="ECO:0000313" key="2">
    <source>
        <dbReference type="EMBL" id="MFD1002863.1"/>
    </source>
</evidence>